<dbReference type="AlphaFoldDB" id="A0A8H3J944"/>
<dbReference type="EMBL" id="CAJPDT010000224">
    <property type="protein sequence ID" value="CAF9942734.1"/>
    <property type="molecule type" value="Genomic_DNA"/>
</dbReference>
<reference evidence="1" key="1">
    <citation type="submission" date="2021-03" db="EMBL/GenBank/DDBJ databases">
        <authorList>
            <person name="Tagirdzhanova G."/>
        </authorList>
    </citation>
    <scope>NUCLEOTIDE SEQUENCE</scope>
</reference>
<protein>
    <submittedName>
        <fullName evidence="1">Uncharacterized protein</fullName>
    </submittedName>
</protein>
<comment type="caution">
    <text evidence="1">The sequence shown here is derived from an EMBL/GenBank/DDBJ whole genome shotgun (WGS) entry which is preliminary data.</text>
</comment>
<organism evidence="1 2">
    <name type="scientific">Imshaugia aleurites</name>
    <dbReference type="NCBI Taxonomy" id="172621"/>
    <lineage>
        <taxon>Eukaryota</taxon>
        <taxon>Fungi</taxon>
        <taxon>Dikarya</taxon>
        <taxon>Ascomycota</taxon>
        <taxon>Pezizomycotina</taxon>
        <taxon>Lecanoromycetes</taxon>
        <taxon>OSLEUM clade</taxon>
        <taxon>Lecanoromycetidae</taxon>
        <taxon>Lecanorales</taxon>
        <taxon>Lecanorineae</taxon>
        <taxon>Parmeliaceae</taxon>
        <taxon>Imshaugia</taxon>
    </lineage>
</organism>
<accession>A0A8H3J944</accession>
<dbReference type="Proteomes" id="UP000664534">
    <property type="component" value="Unassembled WGS sequence"/>
</dbReference>
<evidence type="ECO:0000313" key="1">
    <source>
        <dbReference type="EMBL" id="CAF9942734.1"/>
    </source>
</evidence>
<gene>
    <name evidence="1" type="ORF">IMSHALPRED_004609</name>
</gene>
<proteinExistence type="predicted"/>
<keyword evidence="2" id="KW-1185">Reference proteome</keyword>
<sequence length="721" mass="79772">MTLVFKTNSGSLIQAQVQTQDVVNTWSAAQAIYGWMGGLEGAKFLLSQIPNPLGPRIKELKLDQSLRLLPFRGHVLTSGGHLIAESYDSKESFGDDIRTQLIGTTICALSHECESLTAARLFCRFLMPYLFGESSSVTYALQSQVIEKSNLQKVVNEGASRGLPRIFLDTIREEELPEANQGWRYVRSNRSNSDDDEFFGETTMIAGLLKWIAKDGAQEYRTRSGCVARVAACLKAVGFRISSIQIYSGYGPLPSCNGPKTLTLVLGGSIETDNMMQELPQLPDTPRILHYQFNTMGAMLLSALGNAPNLHPEILQEDFEHVFEYIEEQLSITFVHGDPIPEARYLWKHVDKPPKAVAMSLASIHFSECAEFVAPCYDRIANEQYLDRVRGKSKKLTNSKAKWKELARFRAITASIVISIVSRFAPTSFKHVHHATTLDISSSDWLSMMCKVVDRVGSSDPSIKLYEAVVALAIVHAAYEPPLDKDIQQLHKSIVAWRNGIFGVVPALLLDMNVLEEGLPLVCIDYFWANVSVLEDGSILSAHVADVEHHFLDMESTDSNLSSLQRLDEPRVGDPECSAPDLPVYLSLSTPMDDGDPHLCFTAWLRGTIAGTVGILEVLKTLLASRVEPARCPGHDKAAQVVNVKTSTWSADLYSKPRTKDFPIFLPVSEDNCWALFLAGQTCNFKGRVVYRCVACAVENFQSTYTLHSGSDPAAVFIGLL</sequence>
<name>A0A8H3J944_9LECA</name>
<evidence type="ECO:0000313" key="2">
    <source>
        <dbReference type="Proteomes" id="UP000664534"/>
    </source>
</evidence>
<dbReference type="OrthoDB" id="3432393at2759"/>